<protein>
    <submittedName>
        <fullName evidence="2">Uncharacterized protein</fullName>
    </submittedName>
</protein>
<feature type="compositionally biased region" description="Polar residues" evidence="1">
    <location>
        <begin position="106"/>
        <end position="116"/>
    </location>
</feature>
<feature type="region of interest" description="Disordered" evidence="1">
    <location>
        <begin position="174"/>
        <end position="205"/>
    </location>
</feature>
<organism evidence="2">
    <name type="scientific">Pyricularia oryzae (strain 70-15 / ATCC MYA-4617 / FGSC 8958)</name>
    <name type="common">Rice blast fungus</name>
    <name type="synonym">Magnaporthe oryzae</name>
    <dbReference type="NCBI Taxonomy" id="242507"/>
    <lineage>
        <taxon>Eukaryota</taxon>
        <taxon>Fungi</taxon>
        <taxon>Dikarya</taxon>
        <taxon>Ascomycota</taxon>
        <taxon>Pezizomycotina</taxon>
        <taxon>Sordariomycetes</taxon>
        <taxon>Sordariomycetidae</taxon>
        <taxon>Magnaporthales</taxon>
        <taxon>Pyriculariaceae</taxon>
        <taxon>Pyricularia</taxon>
    </lineage>
</organism>
<feature type="compositionally biased region" description="Polar residues" evidence="1">
    <location>
        <begin position="631"/>
        <end position="649"/>
    </location>
</feature>
<feature type="region of interest" description="Disordered" evidence="1">
    <location>
        <begin position="67"/>
        <end position="123"/>
    </location>
</feature>
<evidence type="ECO:0000313" key="2">
    <source>
        <dbReference type="EMBL" id="EAQ71142.1"/>
    </source>
</evidence>
<gene>
    <name evidence="2" type="ORF">MGCH7_ch7g549</name>
</gene>
<name>Q2KFY6_PYRO7</name>
<feature type="compositionally biased region" description="Polar residues" evidence="1">
    <location>
        <begin position="884"/>
        <end position="896"/>
    </location>
</feature>
<feature type="compositionally biased region" description="Basic and acidic residues" evidence="1">
    <location>
        <begin position="350"/>
        <end position="360"/>
    </location>
</feature>
<feature type="region of interest" description="Disordered" evidence="1">
    <location>
        <begin position="687"/>
        <end position="731"/>
    </location>
</feature>
<proteinExistence type="predicted"/>
<feature type="region of interest" description="Disordered" evidence="1">
    <location>
        <begin position="237"/>
        <end position="256"/>
    </location>
</feature>
<sequence length="994" mass="108863">MANPPTSETLPRGQHVSTKGGEFQLGLTTATSPAIELEYLITNSGAPSTISSGYLATDSGSIEMPSTAVTDEKSHSHASPSGSSMRSPATGFQNGGSSSRRHSWVSAGSSTGSQGSLRGDPRLRMVIRQRRESQNLRELGEFLRSKTPPPSNYMSRENEPAPAAALSELAKKNKKFSFKAPSRGGRQQDIDTLPSLSPSSTRTLGPEIKSQYPIFEPENALAHLDPIESYYIDQDEPLTGNVLGPVPEVSGESDENEAGLDQYIAGVVSVVTLYPADSCREPSSSSGYPLESWARTETPMSELFVTAPNSVKSVPSSPFEPTFSQRSGVHPKDFVVHRLSVKKKGLAARNRRENPLREMETATDSDDGIGATAAQPATDESTSNQSAAYWQLDLDSPPNTAVYTPPEHPEDIIHDDHSFGPAWERGRRLHNAYDLVKGIDAPGEMIPGSPTSQRTITPHQSIDDIFHRSISPMEIALREQDSGLGISTVYSSKQSSARKALAPLKTTTDFNMGQEAAEPNAVGKNGKVTLETKEFPLRRELRLSQVLEPGQSTPTPWSANLEKQALQMEHDVDAMLSPPPEDILSAWSETTPLSAVLKEPTPPNSPEDPVEQASDNDTQQSPIEHMLKPRPQQSAETSTTRGLPQQDRISLTRRIERRKKLAAAAAGARQADLFASIAEVEAKAKALREQDASRERRNSLANPLAPHAAPSEFSRSTTDSESADQRVAEMERRVRQLEQQLEQSGEAWMGALMPLLSTLNKTLEGQRAQQDMAAESLRKHRRKYLTEHDDDDERLFISRKGVSPAPSRQYRVITPMEDEEQDATTQATMQTMRSMRRRSLGSTSTGSFYGHSRKPSTVSQDFEEDYDCGPRRGFGGEPHWQGFDSISTIGTESMGSAWTPGHGARRSQGPQSQGKSSRRVSFASSMDFDPSREDKKKKKKSKRRESVGGAIDGANKAHDLYGLGTLMNELRDAARVSQEFLPERATMTGDDYLD</sequence>
<feature type="region of interest" description="Disordered" evidence="1">
    <location>
        <begin position="833"/>
        <end position="954"/>
    </location>
</feature>
<reference evidence="2" key="1">
    <citation type="submission" date="2005-01" db="EMBL/GenBank/DDBJ databases">
        <title>The sequence of Magnaporthe grisea chromosome 7.</title>
        <authorList>
            <person name="Thon M.R."/>
            <person name="Pan H."/>
            <person name="Diener A."/>
            <person name="Papalas J."/>
            <person name="Taro A."/>
            <person name="Mitchell T."/>
            <person name="Dean R.A."/>
        </authorList>
    </citation>
    <scope>NUCLEOTIDE SEQUENCE</scope>
    <source>
        <strain evidence="2">70-15</strain>
    </source>
</reference>
<feature type="region of interest" description="Disordered" evidence="1">
    <location>
        <begin position="345"/>
        <end position="385"/>
    </location>
</feature>
<accession>Q2KFY6</accession>
<feature type="region of interest" description="Disordered" evidence="1">
    <location>
        <begin position="595"/>
        <end position="651"/>
    </location>
</feature>
<dbReference type="AlphaFoldDB" id="Q2KFY6"/>
<feature type="compositionally biased region" description="Low complexity" evidence="1">
    <location>
        <begin position="192"/>
        <end position="205"/>
    </location>
</feature>
<feature type="compositionally biased region" description="Polar residues" evidence="1">
    <location>
        <begin position="613"/>
        <end position="622"/>
    </location>
</feature>
<feature type="compositionally biased region" description="Basic and acidic residues" evidence="1">
    <location>
        <begin position="687"/>
        <end position="698"/>
    </location>
</feature>
<feature type="region of interest" description="Disordered" evidence="1">
    <location>
        <begin position="1"/>
        <end position="27"/>
    </location>
</feature>
<evidence type="ECO:0000256" key="1">
    <source>
        <dbReference type="SAM" id="MobiDB-lite"/>
    </source>
</evidence>
<feature type="compositionally biased region" description="Low complexity" evidence="1">
    <location>
        <begin position="77"/>
        <end position="89"/>
    </location>
</feature>
<dbReference type="EMBL" id="CM000230">
    <property type="protein sequence ID" value="EAQ71142.1"/>
    <property type="molecule type" value="Genomic_DNA"/>
</dbReference>
<feature type="region of interest" description="Disordered" evidence="1">
    <location>
        <begin position="136"/>
        <end position="160"/>
    </location>
</feature>